<evidence type="ECO:0000256" key="2">
    <source>
        <dbReference type="ARBA" id="ARBA00022448"/>
    </source>
</evidence>
<dbReference type="InterPro" id="IPR020846">
    <property type="entry name" value="MFS_dom"/>
</dbReference>
<comment type="subcellular location">
    <subcellularLocation>
        <location evidence="1">Membrane</location>
        <topology evidence="1">Multi-pass membrane protein</topology>
    </subcellularLocation>
</comment>
<dbReference type="InterPro" id="IPR036259">
    <property type="entry name" value="MFS_trans_sf"/>
</dbReference>
<name>A0ABU1F7Y9_9RHOB</name>
<feature type="transmembrane region" description="Helical" evidence="6">
    <location>
        <begin position="87"/>
        <end position="106"/>
    </location>
</feature>
<dbReference type="PROSITE" id="PS50850">
    <property type="entry name" value="MFS"/>
    <property type="match status" value="1"/>
</dbReference>
<organism evidence="8 9">
    <name type="scientific">Ruixingdingia sedimenti</name>
    <dbReference type="NCBI Taxonomy" id="3073604"/>
    <lineage>
        <taxon>Bacteria</taxon>
        <taxon>Pseudomonadati</taxon>
        <taxon>Pseudomonadota</taxon>
        <taxon>Alphaproteobacteria</taxon>
        <taxon>Rhodobacterales</taxon>
        <taxon>Paracoccaceae</taxon>
        <taxon>Ruixingdingia</taxon>
    </lineage>
</organism>
<dbReference type="InterPro" id="IPR011701">
    <property type="entry name" value="MFS"/>
</dbReference>
<feature type="transmembrane region" description="Helical" evidence="6">
    <location>
        <begin position="324"/>
        <end position="346"/>
    </location>
</feature>
<accession>A0ABU1F7Y9</accession>
<dbReference type="Pfam" id="PF07690">
    <property type="entry name" value="MFS_1"/>
    <property type="match status" value="1"/>
</dbReference>
<keyword evidence="3 6" id="KW-0812">Transmembrane</keyword>
<feature type="transmembrane region" description="Helical" evidence="6">
    <location>
        <begin position="177"/>
        <end position="194"/>
    </location>
</feature>
<evidence type="ECO:0000256" key="1">
    <source>
        <dbReference type="ARBA" id="ARBA00004141"/>
    </source>
</evidence>
<evidence type="ECO:0000313" key="8">
    <source>
        <dbReference type="EMBL" id="MDR5652934.1"/>
    </source>
</evidence>
<keyword evidence="5 6" id="KW-0472">Membrane</keyword>
<evidence type="ECO:0000313" key="9">
    <source>
        <dbReference type="Proteomes" id="UP001247754"/>
    </source>
</evidence>
<comment type="caution">
    <text evidence="8">The sequence shown here is derived from an EMBL/GenBank/DDBJ whole genome shotgun (WGS) entry which is preliminary data.</text>
</comment>
<keyword evidence="9" id="KW-1185">Reference proteome</keyword>
<dbReference type="InterPro" id="IPR005829">
    <property type="entry name" value="Sugar_transporter_CS"/>
</dbReference>
<feature type="transmembrane region" description="Helical" evidence="6">
    <location>
        <begin position="384"/>
        <end position="403"/>
    </location>
</feature>
<evidence type="ECO:0000256" key="5">
    <source>
        <dbReference type="ARBA" id="ARBA00023136"/>
    </source>
</evidence>
<proteinExistence type="predicted"/>
<feature type="transmembrane region" description="Helical" evidence="6">
    <location>
        <begin position="296"/>
        <end position="318"/>
    </location>
</feature>
<feature type="transmembrane region" description="Helical" evidence="6">
    <location>
        <begin position="228"/>
        <end position="251"/>
    </location>
</feature>
<dbReference type="PANTHER" id="PTHR23502:SF132">
    <property type="entry name" value="POLYAMINE TRANSPORTER 2-RELATED"/>
    <property type="match status" value="1"/>
</dbReference>
<evidence type="ECO:0000259" key="7">
    <source>
        <dbReference type="PROSITE" id="PS50850"/>
    </source>
</evidence>
<feature type="transmembrane region" description="Helical" evidence="6">
    <location>
        <begin position="353"/>
        <end position="378"/>
    </location>
</feature>
<dbReference type="CDD" id="cd17320">
    <property type="entry name" value="MFS_MdfA_MDR_like"/>
    <property type="match status" value="1"/>
</dbReference>
<dbReference type="Proteomes" id="UP001247754">
    <property type="component" value="Unassembled WGS sequence"/>
</dbReference>
<keyword evidence="2" id="KW-0813">Transport</keyword>
<feature type="domain" description="Major facilitator superfamily (MFS) profile" evidence="7">
    <location>
        <begin position="21"/>
        <end position="407"/>
    </location>
</feature>
<protein>
    <submittedName>
        <fullName evidence="8">Multidrug effflux MFS transporter</fullName>
    </submittedName>
</protein>
<sequence length="414" mass="43013">MTHTPPQSAPPSAHRLSLLEFVVLVALLFSTVAFSIDAMLPALPEIAGELTPANPNRAQLILTSFVFGMGLGTFVAGPLSDRLGRRAVIIGGAALYCVGALVAWQADSLEAILAARLVQGLGAAGPRIVTIAMLRDLYAGRQMARIMSIAMIVFALVPAVSPALGAVIIGFAGWRSIFLAFLLFAAVSVGWLWLRQPETLPLSARRPLAPRALLASAREVVAHPVVRISVAAQGLVFGAMFGTLSSVQQLFDQTYGRGDSFPLWFALIAGLAGMASMINASLVVRLGMRRMARGSLALQVAMSGTMAVLTATGVVPAGLAFPVFMIWMVGVFFMVGLTLGNINALAMEPMGHIAGMAASVTSSLATVMGVLIAAPVGLAFDGTALPLSASVAVLALLAFLLLGRLPHSGPPARL</sequence>
<feature type="transmembrane region" description="Helical" evidence="6">
    <location>
        <begin position="60"/>
        <end position="80"/>
    </location>
</feature>
<evidence type="ECO:0000256" key="4">
    <source>
        <dbReference type="ARBA" id="ARBA00022989"/>
    </source>
</evidence>
<dbReference type="EMBL" id="JAVKPH010000009">
    <property type="protein sequence ID" value="MDR5652934.1"/>
    <property type="molecule type" value="Genomic_DNA"/>
</dbReference>
<feature type="transmembrane region" description="Helical" evidence="6">
    <location>
        <begin position="112"/>
        <end position="134"/>
    </location>
</feature>
<gene>
    <name evidence="8" type="ORF">RGD00_09975</name>
</gene>
<evidence type="ECO:0000256" key="3">
    <source>
        <dbReference type="ARBA" id="ARBA00022692"/>
    </source>
</evidence>
<keyword evidence="4 6" id="KW-1133">Transmembrane helix</keyword>
<dbReference type="PROSITE" id="PS00216">
    <property type="entry name" value="SUGAR_TRANSPORT_1"/>
    <property type="match status" value="1"/>
</dbReference>
<reference evidence="8 9" key="1">
    <citation type="submission" date="2023-09" db="EMBL/GenBank/DDBJ databases">
        <title>Xinfangfangia sedmenti sp. nov., isolated the sedment.</title>
        <authorList>
            <person name="Xu L."/>
        </authorList>
    </citation>
    <scope>NUCLEOTIDE SEQUENCE [LARGE SCALE GENOMIC DNA]</scope>
    <source>
        <strain evidence="8 9">LG-4</strain>
    </source>
</reference>
<dbReference type="PANTHER" id="PTHR23502">
    <property type="entry name" value="MAJOR FACILITATOR SUPERFAMILY"/>
    <property type="match status" value="1"/>
</dbReference>
<dbReference type="RefSeq" id="WP_310457179.1">
    <property type="nucleotide sequence ID" value="NZ_JAVKPH010000009.1"/>
</dbReference>
<feature type="transmembrane region" description="Helical" evidence="6">
    <location>
        <begin position="263"/>
        <end position="284"/>
    </location>
</feature>
<feature type="transmembrane region" description="Helical" evidence="6">
    <location>
        <begin position="146"/>
        <end position="171"/>
    </location>
</feature>
<dbReference type="Gene3D" id="1.20.1720.10">
    <property type="entry name" value="Multidrug resistance protein D"/>
    <property type="match status" value="1"/>
</dbReference>
<evidence type="ECO:0000256" key="6">
    <source>
        <dbReference type="SAM" id="Phobius"/>
    </source>
</evidence>
<dbReference type="SUPFAM" id="SSF103473">
    <property type="entry name" value="MFS general substrate transporter"/>
    <property type="match status" value="1"/>
</dbReference>
<feature type="transmembrane region" description="Helical" evidence="6">
    <location>
        <begin position="21"/>
        <end position="40"/>
    </location>
</feature>